<proteinExistence type="predicted"/>
<evidence type="ECO:0000256" key="1">
    <source>
        <dbReference type="SAM" id="MobiDB-lite"/>
    </source>
</evidence>
<organism evidence="2 3">
    <name type="scientific">Pleurodeles waltl</name>
    <name type="common">Iberian ribbed newt</name>
    <dbReference type="NCBI Taxonomy" id="8319"/>
    <lineage>
        <taxon>Eukaryota</taxon>
        <taxon>Metazoa</taxon>
        <taxon>Chordata</taxon>
        <taxon>Craniata</taxon>
        <taxon>Vertebrata</taxon>
        <taxon>Euteleostomi</taxon>
        <taxon>Amphibia</taxon>
        <taxon>Batrachia</taxon>
        <taxon>Caudata</taxon>
        <taxon>Salamandroidea</taxon>
        <taxon>Salamandridae</taxon>
        <taxon>Pleurodelinae</taxon>
        <taxon>Pleurodeles</taxon>
    </lineage>
</organism>
<comment type="caution">
    <text evidence="2">The sequence shown here is derived from an EMBL/GenBank/DDBJ whole genome shotgun (WGS) entry which is preliminary data.</text>
</comment>
<name>A0AAV7TMR9_PLEWA</name>
<reference evidence="2" key="1">
    <citation type="journal article" date="2022" name="bioRxiv">
        <title>Sequencing and chromosome-scale assembly of the giantPleurodeles waltlgenome.</title>
        <authorList>
            <person name="Brown T."/>
            <person name="Elewa A."/>
            <person name="Iarovenko S."/>
            <person name="Subramanian E."/>
            <person name="Araus A.J."/>
            <person name="Petzold A."/>
            <person name="Susuki M."/>
            <person name="Suzuki K.-i.T."/>
            <person name="Hayashi T."/>
            <person name="Toyoda A."/>
            <person name="Oliveira C."/>
            <person name="Osipova E."/>
            <person name="Leigh N.D."/>
            <person name="Simon A."/>
            <person name="Yun M.H."/>
        </authorList>
    </citation>
    <scope>NUCLEOTIDE SEQUENCE</scope>
    <source>
        <strain evidence="2">20211129_DDA</strain>
        <tissue evidence="2">Liver</tissue>
    </source>
</reference>
<accession>A0AAV7TMR9</accession>
<gene>
    <name evidence="2" type="ORF">NDU88_003200</name>
</gene>
<evidence type="ECO:0000313" key="2">
    <source>
        <dbReference type="EMBL" id="KAJ1177949.1"/>
    </source>
</evidence>
<feature type="region of interest" description="Disordered" evidence="1">
    <location>
        <begin position="75"/>
        <end position="98"/>
    </location>
</feature>
<dbReference type="Proteomes" id="UP001066276">
    <property type="component" value="Chromosome 3_2"/>
</dbReference>
<dbReference type="EMBL" id="JANPWB010000006">
    <property type="protein sequence ID" value="KAJ1177949.1"/>
    <property type="molecule type" value="Genomic_DNA"/>
</dbReference>
<feature type="compositionally biased region" description="Basic and acidic residues" evidence="1">
    <location>
        <begin position="81"/>
        <end position="92"/>
    </location>
</feature>
<sequence length="98" mass="10454">MSDPGSRACRREGGGGGLSCPPSAATRPKAFPGSRPVPDFPLWAQFMCHCLPMFRPRIPPVGLAGDPLFAPQRAFPTDVIPQKREGGEKEDFGTMVSG</sequence>
<evidence type="ECO:0000313" key="3">
    <source>
        <dbReference type="Proteomes" id="UP001066276"/>
    </source>
</evidence>
<dbReference type="AlphaFoldDB" id="A0AAV7TMR9"/>
<protein>
    <submittedName>
        <fullName evidence="2">Uncharacterized protein</fullName>
    </submittedName>
</protein>
<feature type="region of interest" description="Disordered" evidence="1">
    <location>
        <begin position="1"/>
        <end position="34"/>
    </location>
</feature>
<keyword evidence="3" id="KW-1185">Reference proteome</keyword>